<dbReference type="Pfam" id="PF13419">
    <property type="entry name" value="HAD_2"/>
    <property type="match status" value="1"/>
</dbReference>
<dbReference type="OrthoDB" id="9792518at2"/>
<dbReference type="InterPro" id="IPR023214">
    <property type="entry name" value="HAD_sf"/>
</dbReference>
<dbReference type="AlphaFoldDB" id="A0A383TBN6"/>
<dbReference type="NCBIfam" id="TIGR01509">
    <property type="entry name" value="HAD-SF-IA-v3"/>
    <property type="match status" value="1"/>
</dbReference>
<evidence type="ECO:0000313" key="1">
    <source>
        <dbReference type="EMBL" id="SYZ77760.1"/>
    </source>
</evidence>
<dbReference type="SFLD" id="SFLDS00003">
    <property type="entry name" value="Haloacid_Dehalogenase"/>
    <property type="match status" value="1"/>
</dbReference>
<dbReference type="GO" id="GO:0016791">
    <property type="term" value="F:phosphatase activity"/>
    <property type="evidence" value="ECO:0007669"/>
    <property type="project" value="TreeGrafter"/>
</dbReference>
<dbReference type="PANTHER" id="PTHR18901:SF38">
    <property type="entry name" value="PSEUDOURIDINE-5'-PHOSPHATASE"/>
    <property type="match status" value="1"/>
</dbReference>
<dbReference type="PANTHER" id="PTHR18901">
    <property type="entry name" value="2-DEOXYGLUCOSE-6-PHOSPHATE PHOSPHATASE 2"/>
    <property type="match status" value="1"/>
</dbReference>
<dbReference type="EMBL" id="UNRR01000007">
    <property type="protein sequence ID" value="SYZ77760.1"/>
    <property type="molecule type" value="Genomic_DNA"/>
</dbReference>
<dbReference type="Gene3D" id="1.10.150.240">
    <property type="entry name" value="Putative phosphatase, domain 2"/>
    <property type="match status" value="1"/>
</dbReference>
<proteinExistence type="predicted"/>
<reference evidence="2" key="1">
    <citation type="submission" date="2018-05" db="EMBL/GenBank/DDBJ databases">
        <authorList>
            <person name="Strepis N."/>
        </authorList>
    </citation>
    <scope>NUCLEOTIDE SEQUENCE [LARGE SCALE GENOMIC DNA]</scope>
</reference>
<dbReference type="NCBIfam" id="TIGR01549">
    <property type="entry name" value="HAD-SF-IA-v1"/>
    <property type="match status" value="1"/>
</dbReference>
<evidence type="ECO:0000313" key="2">
    <source>
        <dbReference type="Proteomes" id="UP000262072"/>
    </source>
</evidence>
<evidence type="ECO:0008006" key="3">
    <source>
        <dbReference type="Google" id="ProtNLM"/>
    </source>
</evidence>
<dbReference type="SUPFAM" id="SSF56784">
    <property type="entry name" value="HAD-like"/>
    <property type="match status" value="1"/>
</dbReference>
<dbReference type="InterPro" id="IPR041492">
    <property type="entry name" value="HAD_2"/>
</dbReference>
<protein>
    <recommendedName>
        <fullName evidence="3">Haloacid dehalogenase-like hydrolase</fullName>
    </recommendedName>
</protein>
<dbReference type="InterPro" id="IPR006439">
    <property type="entry name" value="HAD-SF_hydro_IA"/>
</dbReference>
<accession>A0A383TBN6</accession>
<dbReference type="PRINTS" id="PR00413">
    <property type="entry name" value="HADHALOGNASE"/>
</dbReference>
<dbReference type="InterPro" id="IPR023198">
    <property type="entry name" value="PGP-like_dom2"/>
</dbReference>
<dbReference type="SFLD" id="SFLDG01129">
    <property type="entry name" value="C1.5:_HAD__Beta-PGM__Phosphata"/>
    <property type="match status" value="1"/>
</dbReference>
<dbReference type="RefSeq" id="WP_119092485.1">
    <property type="nucleotide sequence ID" value="NZ_OY761017.1"/>
</dbReference>
<name>A0A383TBN6_9LACT</name>
<sequence>MKLEAAIFDLDGTLLDSMPIWQGLGENYLLQKKVQPAPGLQDALKTMSLQQAAQHFRTAYGLREAEETILSEIATLIADLYRYEIPLKSGAAEYLQKLQDKNVKMCIATATERHLAESALERLDIRRYFSTILTSSEVKTGKDDPLIYHRAFEHLGAPITKTVVFEDALHAIETATAAGFRVVGVYDETAAQDKERIKALTEQYIYSFSDWKG</sequence>
<dbReference type="InterPro" id="IPR036412">
    <property type="entry name" value="HAD-like_sf"/>
</dbReference>
<organism evidence="1 2">
    <name type="scientific">Trichococcus shcherbakoviae</name>
    <dbReference type="NCBI Taxonomy" id="2094020"/>
    <lineage>
        <taxon>Bacteria</taxon>
        <taxon>Bacillati</taxon>
        <taxon>Bacillota</taxon>
        <taxon>Bacilli</taxon>
        <taxon>Lactobacillales</taxon>
        <taxon>Carnobacteriaceae</taxon>
        <taxon>Trichococcus</taxon>
    </lineage>
</organism>
<dbReference type="Proteomes" id="UP000262072">
    <property type="component" value="Unassembled WGS sequence"/>
</dbReference>
<gene>
    <name evidence="1" type="ORF">TART1_0530</name>
</gene>
<dbReference type="Gene3D" id="3.40.50.1000">
    <property type="entry name" value="HAD superfamily/HAD-like"/>
    <property type="match status" value="1"/>
</dbReference>
<dbReference type="CDD" id="cd07505">
    <property type="entry name" value="HAD_BPGM-like"/>
    <property type="match status" value="1"/>
</dbReference>